<dbReference type="PROSITE" id="PS51819">
    <property type="entry name" value="VOC"/>
    <property type="match status" value="1"/>
</dbReference>
<dbReference type="InterPro" id="IPR029068">
    <property type="entry name" value="Glyas_Bleomycin-R_OHBP_Dase"/>
</dbReference>
<dbReference type="InterPro" id="IPR041581">
    <property type="entry name" value="Glyoxalase_6"/>
</dbReference>
<dbReference type="PANTHER" id="PTHR35908">
    <property type="entry name" value="HYPOTHETICAL FUSION PROTEIN"/>
    <property type="match status" value="1"/>
</dbReference>
<proteinExistence type="predicted"/>
<name>A0A7W3QP58_ACTNM</name>
<dbReference type="Pfam" id="PF18029">
    <property type="entry name" value="Glyoxalase_6"/>
    <property type="match status" value="1"/>
</dbReference>
<dbReference type="Proteomes" id="UP000572680">
    <property type="component" value="Unassembled WGS sequence"/>
</dbReference>
<protein>
    <submittedName>
        <fullName evidence="2">Putative enzyme related to lactoylglutathione lyase</fullName>
    </submittedName>
</protein>
<keyword evidence="3" id="KW-1185">Reference proteome</keyword>
<dbReference type="RefSeq" id="WP_182845938.1">
    <property type="nucleotide sequence ID" value="NZ_BAAALP010000117.1"/>
</dbReference>
<evidence type="ECO:0000313" key="3">
    <source>
        <dbReference type="Proteomes" id="UP000572680"/>
    </source>
</evidence>
<dbReference type="InterPro" id="IPR037523">
    <property type="entry name" value="VOC_core"/>
</dbReference>
<sequence>MQSGIAELAAVSLDCPDPPALAAFYAALTGGKITHDAPEASAVVLPDGTRLILLRVLDYLPPTWPDGERPQQFHLDFDVDDLDGAEAVVRELGGAKPAFQPNPERWRVMTDPAGHPFCLCPRRR</sequence>
<evidence type="ECO:0000313" key="2">
    <source>
        <dbReference type="EMBL" id="MBA8953788.1"/>
    </source>
</evidence>
<dbReference type="Gene3D" id="3.10.180.10">
    <property type="entry name" value="2,3-Dihydroxybiphenyl 1,2-Dioxygenase, domain 1"/>
    <property type="match status" value="1"/>
</dbReference>
<dbReference type="PANTHER" id="PTHR35908:SF1">
    <property type="entry name" value="CONSERVED PROTEIN"/>
    <property type="match status" value="1"/>
</dbReference>
<dbReference type="CDD" id="cd06587">
    <property type="entry name" value="VOC"/>
    <property type="match status" value="1"/>
</dbReference>
<evidence type="ECO:0000259" key="1">
    <source>
        <dbReference type="PROSITE" id="PS51819"/>
    </source>
</evidence>
<feature type="domain" description="VOC" evidence="1">
    <location>
        <begin position="7"/>
        <end position="122"/>
    </location>
</feature>
<gene>
    <name evidence="2" type="ORF">HNR61_005441</name>
</gene>
<dbReference type="EMBL" id="JACJIA010000007">
    <property type="protein sequence ID" value="MBA8953788.1"/>
    <property type="molecule type" value="Genomic_DNA"/>
</dbReference>
<dbReference type="GO" id="GO:0016829">
    <property type="term" value="F:lyase activity"/>
    <property type="evidence" value="ECO:0007669"/>
    <property type="project" value="UniProtKB-KW"/>
</dbReference>
<organism evidence="2 3">
    <name type="scientific">Actinomadura namibiensis</name>
    <dbReference type="NCBI Taxonomy" id="182080"/>
    <lineage>
        <taxon>Bacteria</taxon>
        <taxon>Bacillati</taxon>
        <taxon>Actinomycetota</taxon>
        <taxon>Actinomycetes</taxon>
        <taxon>Streptosporangiales</taxon>
        <taxon>Thermomonosporaceae</taxon>
        <taxon>Actinomadura</taxon>
    </lineage>
</organism>
<accession>A0A7W3QP58</accession>
<reference evidence="2 3" key="1">
    <citation type="submission" date="2020-08" db="EMBL/GenBank/DDBJ databases">
        <title>Genomic Encyclopedia of Type Strains, Phase IV (KMG-IV): sequencing the most valuable type-strain genomes for metagenomic binning, comparative biology and taxonomic classification.</title>
        <authorList>
            <person name="Goeker M."/>
        </authorList>
    </citation>
    <scope>NUCLEOTIDE SEQUENCE [LARGE SCALE GENOMIC DNA]</scope>
    <source>
        <strain evidence="2 3">DSM 44197</strain>
    </source>
</reference>
<comment type="caution">
    <text evidence="2">The sequence shown here is derived from an EMBL/GenBank/DDBJ whole genome shotgun (WGS) entry which is preliminary data.</text>
</comment>
<dbReference type="AlphaFoldDB" id="A0A7W3QP58"/>
<dbReference type="SUPFAM" id="SSF54593">
    <property type="entry name" value="Glyoxalase/Bleomycin resistance protein/Dihydroxybiphenyl dioxygenase"/>
    <property type="match status" value="1"/>
</dbReference>
<keyword evidence="2" id="KW-0456">Lyase</keyword>